<dbReference type="CDD" id="cd03124">
    <property type="entry name" value="alpha_CA_prokaryotic_like"/>
    <property type="match status" value="1"/>
</dbReference>
<evidence type="ECO:0000256" key="10">
    <source>
        <dbReference type="RuleBase" id="RU367011"/>
    </source>
</evidence>
<evidence type="ECO:0000256" key="4">
    <source>
        <dbReference type="ARBA" id="ARBA00006365"/>
    </source>
</evidence>
<protein>
    <recommendedName>
        <fullName evidence="5 10">Carbonic anhydrase</fullName>
        <ecNumber evidence="5 10">4.2.1.1</ecNumber>
    </recommendedName>
</protein>
<dbReference type="GO" id="GO:0004089">
    <property type="term" value="F:carbonate dehydratase activity"/>
    <property type="evidence" value="ECO:0007669"/>
    <property type="project" value="UniProtKB-UniRule"/>
</dbReference>
<organism evidence="12 13">
    <name type="scientific">Senna tora</name>
    <dbReference type="NCBI Taxonomy" id="362788"/>
    <lineage>
        <taxon>Eukaryota</taxon>
        <taxon>Viridiplantae</taxon>
        <taxon>Streptophyta</taxon>
        <taxon>Embryophyta</taxon>
        <taxon>Tracheophyta</taxon>
        <taxon>Spermatophyta</taxon>
        <taxon>Magnoliopsida</taxon>
        <taxon>eudicotyledons</taxon>
        <taxon>Gunneridae</taxon>
        <taxon>Pentapetalae</taxon>
        <taxon>rosids</taxon>
        <taxon>fabids</taxon>
        <taxon>Fabales</taxon>
        <taxon>Fabaceae</taxon>
        <taxon>Caesalpinioideae</taxon>
        <taxon>Cassia clade</taxon>
        <taxon>Senna</taxon>
    </lineage>
</organism>
<dbReference type="EMBL" id="JAAIUW010000008">
    <property type="protein sequence ID" value="KAF7818668.1"/>
    <property type="molecule type" value="Genomic_DNA"/>
</dbReference>
<keyword evidence="13" id="KW-1185">Reference proteome</keyword>
<dbReference type="Gene3D" id="3.10.200.10">
    <property type="entry name" value="Alpha carbonic anhydrase"/>
    <property type="match status" value="1"/>
</dbReference>
<dbReference type="EC" id="4.2.1.1" evidence="5 10"/>
<dbReference type="GO" id="GO:0006730">
    <property type="term" value="P:one-carbon metabolic process"/>
    <property type="evidence" value="ECO:0007669"/>
    <property type="project" value="TreeGrafter"/>
</dbReference>
<dbReference type="InterPro" id="IPR023561">
    <property type="entry name" value="Carbonic_anhydrase_a-class"/>
</dbReference>
<evidence type="ECO:0000256" key="1">
    <source>
        <dbReference type="ARBA" id="ARBA00001947"/>
    </source>
</evidence>
<dbReference type="OrthoDB" id="429145at2759"/>
<comment type="function">
    <text evidence="2 10">Reversible hydration of carbon dioxide.</text>
</comment>
<comment type="cofactor">
    <cofactor evidence="1 10">
        <name>Zn(2+)</name>
        <dbReference type="ChEBI" id="CHEBI:29105"/>
    </cofactor>
</comment>
<comment type="catalytic activity">
    <reaction evidence="9 10">
        <text>hydrogencarbonate + H(+) = CO2 + H2O</text>
        <dbReference type="Rhea" id="RHEA:10748"/>
        <dbReference type="ChEBI" id="CHEBI:15377"/>
        <dbReference type="ChEBI" id="CHEBI:15378"/>
        <dbReference type="ChEBI" id="CHEBI:16526"/>
        <dbReference type="ChEBI" id="CHEBI:17544"/>
        <dbReference type="EC" id="4.2.1.1"/>
    </reaction>
</comment>
<dbReference type="GO" id="GO:0009570">
    <property type="term" value="C:chloroplast stroma"/>
    <property type="evidence" value="ECO:0007669"/>
    <property type="project" value="UniProtKB-SubCell"/>
</dbReference>
<dbReference type="PROSITE" id="PS00162">
    <property type="entry name" value="ALPHA_CA_1"/>
    <property type="match status" value="1"/>
</dbReference>
<dbReference type="InterPro" id="IPR036398">
    <property type="entry name" value="CA_dom_sf"/>
</dbReference>
<evidence type="ECO:0000256" key="7">
    <source>
        <dbReference type="ARBA" id="ARBA00022833"/>
    </source>
</evidence>
<dbReference type="PANTHER" id="PTHR18952:SF223">
    <property type="entry name" value="CARBONIC ANHYDRASE"/>
    <property type="match status" value="1"/>
</dbReference>
<dbReference type="InterPro" id="IPR041891">
    <property type="entry name" value="Alpha_CA_prokaryot-like"/>
</dbReference>
<dbReference type="InterPro" id="IPR018338">
    <property type="entry name" value="Carbonic_anhydrase_a-class_CS"/>
</dbReference>
<dbReference type="PROSITE" id="PS51144">
    <property type="entry name" value="ALPHA_CA_2"/>
    <property type="match status" value="1"/>
</dbReference>
<dbReference type="InterPro" id="IPR001148">
    <property type="entry name" value="CA_dom"/>
</dbReference>
<comment type="caution">
    <text evidence="12">The sequence shown here is derived from an EMBL/GenBank/DDBJ whole genome shotgun (WGS) entry which is preliminary data.</text>
</comment>
<proteinExistence type="inferred from homology"/>
<keyword evidence="6 10" id="KW-0479">Metal-binding</keyword>
<reference evidence="12" key="1">
    <citation type="submission" date="2020-09" db="EMBL/GenBank/DDBJ databases">
        <title>Genome-Enabled Discovery of Anthraquinone Biosynthesis in Senna tora.</title>
        <authorList>
            <person name="Kang S.-H."/>
            <person name="Pandey R.P."/>
            <person name="Lee C.-M."/>
            <person name="Sim J.-S."/>
            <person name="Jeong J.-T."/>
            <person name="Choi B.-S."/>
            <person name="Jung M."/>
            <person name="Ginzburg D."/>
            <person name="Zhao K."/>
            <person name="Won S.Y."/>
            <person name="Oh T.-J."/>
            <person name="Yu Y."/>
            <person name="Kim N.-H."/>
            <person name="Lee O.R."/>
            <person name="Lee T.-H."/>
            <person name="Bashyal P."/>
            <person name="Kim T.-S."/>
            <person name="Lee W.-H."/>
            <person name="Kawkins C."/>
            <person name="Kim C.-K."/>
            <person name="Kim J.S."/>
            <person name="Ahn B.O."/>
            <person name="Rhee S.Y."/>
            <person name="Sohng J.K."/>
        </authorList>
    </citation>
    <scope>NUCLEOTIDE SEQUENCE</scope>
    <source>
        <tissue evidence="12">Leaf</tissue>
    </source>
</reference>
<dbReference type="GO" id="GO:0008270">
    <property type="term" value="F:zinc ion binding"/>
    <property type="evidence" value="ECO:0007669"/>
    <property type="project" value="UniProtKB-UniRule"/>
</dbReference>
<keyword evidence="10" id="KW-0732">Signal</keyword>
<keyword evidence="7 10" id="KW-0862">Zinc</keyword>
<keyword evidence="8 10" id="KW-0456">Lyase</keyword>
<evidence type="ECO:0000313" key="13">
    <source>
        <dbReference type="Proteomes" id="UP000634136"/>
    </source>
</evidence>
<dbReference type="PANTHER" id="PTHR18952">
    <property type="entry name" value="CARBONIC ANHYDRASE"/>
    <property type="match status" value="1"/>
</dbReference>
<dbReference type="Proteomes" id="UP000634136">
    <property type="component" value="Unassembled WGS sequence"/>
</dbReference>
<evidence type="ECO:0000256" key="3">
    <source>
        <dbReference type="ARBA" id="ARBA00004470"/>
    </source>
</evidence>
<comment type="similarity">
    <text evidence="10">Belongs to the alpha-carbonic anhydrase family.</text>
</comment>
<dbReference type="SUPFAM" id="SSF51069">
    <property type="entry name" value="Carbonic anhydrase"/>
    <property type="match status" value="1"/>
</dbReference>
<dbReference type="AlphaFoldDB" id="A0A834TAP8"/>
<accession>A0A834TAP8</accession>
<evidence type="ECO:0000256" key="9">
    <source>
        <dbReference type="ARBA" id="ARBA00048348"/>
    </source>
</evidence>
<dbReference type="SMART" id="SM01057">
    <property type="entry name" value="Carb_anhydrase"/>
    <property type="match status" value="1"/>
</dbReference>
<evidence type="ECO:0000313" key="12">
    <source>
        <dbReference type="EMBL" id="KAF7818668.1"/>
    </source>
</evidence>
<evidence type="ECO:0000256" key="2">
    <source>
        <dbReference type="ARBA" id="ARBA00002904"/>
    </source>
</evidence>
<gene>
    <name evidence="12" type="ORF">G2W53_024123</name>
</gene>
<evidence type="ECO:0000259" key="11">
    <source>
        <dbReference type="PROSITE" id="PS51144"/>
    </source>
</evidence>
<dbReference type="Pfam" id="PF00194">
    <property type="entry name" value="Carb_anhydrase"/>
    <property type="match status" value="1"/>
</dbReference>
<evidence type="ECO:0000256" key="5">
    <source>
        <dbReference type="ARBA" id="ARBA00012925"/>
    </source>
</evidence>
<evidence type="ECO:0000256" key="8">
    <source>
        <dbReference type="ARBA" id="ARBA00023239"/>
    </source>
</evidence>
<feature type="chain" id="PRO_5033095085" description="Carbonic anhydrase" evidence="10">
    <location>
        <begin position="30"/>
        <end position="274"/>
    </location>
</feature>
<sequence>MKHQKHTSLVSCLVIITIIILEFSASATAKHHEDDGIEFSYIKGSAKGPSRWGDLKAEWVACKNGHIQSPIQLSSRKVKVSSDLGDLNKTYHPQNASILNRGRDITVTWEGDAGSIQVNGTHFSLQQTHWHRPSEHTINGKRYDLELHMVHGYTDANGNNKTAVIAVLYKFGAPDTFLSKYIKSVGEVGEHRSLGVMDPSEIKMGGKMYYRYIGSLTAPPCTEGVIWNIYTKIRTVSREQVKLLHDAVPYYAKRNDRPLQPLNKREIQLYVPKH</sequence>
<evidence type="ECO:0000256" key="6">
    <source>
        <dbReference type="ARBA" id="ARBA00022723"/>
    </source>
</evidence>
<name>A0A834TAP8_9FABA</name>
<comment type="similarity">
    <text evidence="4">Belongs to the alpha-class carbonic anhydrase family.</text>
</comment>
<feature type="signal peptide" evidence="10">
    <location>
        <begin position="1"/>
        <end position="29"/>
    </location>
</feature>
<feature type="domain" description="Alpha-carbonic anhydrase" evidence="11">
    <location>
        <begin position="37"/>
        <end position="271"/>
    </location>
</feature>
<comment type="subcellular location">
    <subcellularLocation>
        <location evidence="3">Plastid</location>
        <location evidence="3">Chloroplast stroma</location>
    </subcellularLocation>
</comment>